<dbReference type="PANTHER" id="PTHR10443">
    <property type="entry name" value="MICROSOMAL DIPEPTIDASE"/>
    <property type="match status" value="1"/>
</dbReference>
<dbReference type="InterPro" id="IPR008257">
    <property type="entry name" value="Pept_M19"/>
</dbReference>
<organism evidence="1 2">
    <name type="scientific">Sporosarcina siberiensis</name>
    <dbReference type="NCBI Taxonomy" id="1365606"/>
    <lineage>
        <taxon>Bacteria</taxon>
        <taxon>Bacillati</taxon>
        <taxon>Bacillota</taxon>
        <taxon>Bacilli</taxon>
        <taxon>Bacillales</taxon>
        <taxon>Caryophanaceae</taxon>
        <taxon>Sporosarcina</taxon>
    </lineage>
</organism>
<sequence length="332" mass="37722">MKIIDLHSDIFTDVALRREMGEQNVIERIHLPKLQKSSVAGIIGVFWVEPKYKNHKKKRFLEILKYVTEDLSESSKIKVITTPKDLVAAYQADDFFIYLGIEGLTFIEEWTGTSDVEKFTLAFDELNQQSIKHSIFAWNEKNFIATGSGNPENNHSGLSLLGKYVVEEHQKHEWIIDVSHLDETSFWDVLEISNQPILASHSNAKELCSHKRNLTDEQIKAIANTGGLIGVNAYGSFVDSKEPTLSKVADHISYIVNLVGIDYVGLGMDFVDYLQSYDLGDDLSNMTKGLEDVGKLPDLLTELLSRGFTTEDINKIAFWNFYRFLTKIHQLN</sequence>
<dbReference type="Pfam" id="PF01244">
    <property type="entry name" value="Peptidase_M19"/>
    <property type="match status" value="1"/>
</dbReference>
<reference evidence="2" key="1">
    <citation type="journal article" date="2019" name="Int. J. Syst. Evol. Microbiol.">
        <title>The Global Catalogue of Microorganisms (GCM) 10K type strain sequencing project: providing services to taxonomists for standard genome sequencing and annotation.</title>
        <authorList>
            <consortium name="The Broad Institute Genomics Platform"/>
            <consortium name="The Broad Institute Genome Sequencing Center for Infectious Disease"/>
            <person name="Wu L."/>
            <person name="Ma J."/>
        </authorList>
    </citation>
    <scope>NUCLEOTIDE SEQUENCE [LARGE SCALE GENOMIC DNA]</scope>
    <source>
        <strain evidence="2">CGMCC 4.7177</strain>
    </source>
</reference>
<accession>A0ABW4SEH9</accession>
<dbReference type="RefSeq" id="WP_381536730.1">
    <property type="nucleotide sequence ID" value="NZ_JBHUGI010000021.1"/>
</dbReference>
<dbReference type="Proteomes" id="UP001597218">
    <property type="component" value="Unassembled WGS sequence"/>
</dbReference>
<gene>
    <name evidence="1" type="ORF">ACFSFY_07390</name>
</gene>
<dbReference type="PROSITE" id="PS51365">
    <property type="entry name" value="RENAL_DIPEPTIDASE_2"/>
    <property type="match status" value="1"/>
</dbReference>
<name>A0ABW4SEH9_9BACL</name>
<proteinExistence type="predicted"/>
<dbReference type="EMBL" id="JBHUGI010000021">
    <property type="protein sequence ID" value="MFD1927878.1"/>
    <property type="molecule type" value="Genomic_DNA"/>
</dbReference>
<dbReference type="PANTHER" id="PTHR10443:SF12">
    <property type="entry name" value="DIPEPTIDASE"/>
    <property type="match status" value="1"/>
</dbReference>
<protein>
    <submittedName>
        <fullName evidence="1">Dipeptidase</fullName>
    </submittedName>
</protein>
<evidence type="ECO:0000313" key="2">
    <source>
        <dbReference type="Proteomes" id="UP001597218"/>
    </source>
</evidence>
<comment type="caution">
    <text evidence="1">The sequence shown here is derived from an EMBL/GenBank/DDBJ whole genome shotgun (WGS) entry which is preliminary data.</text>
</comment>
<keyword evidence="2" id="KW-1185">Reference proteome</keyword>
<dbReference type="InterPro" id="IPR032466">
    <property type="entry name" value="Metal_Hydrolase"/>
</dbReference>
<dbReference type="SUPFAM" id="SSF51556">
    <property type="entry name" value="Metallo-dependent hydrolases"/>
    <property type="match status" value="1"/>
</dbReference>
<dbReference type="Gene3D" id="3.20.20.140">
    <property type="entry name" value="Metal-dependent hydrolases"/>
    <property type="match status" value="1"/>
</dbReference>
<evidence type="ECO:0000313" key="1">
    <source>
        <dbReference type="EMBL" id="MFD1927878.1"/>
    </source>
</evidence>